<organism evidence="3 4">
    <name type="scientific">Pseudonaja textilis</name>
    <name type="common">Eastern brown snake</name>
    <dbReference type="NCBI Taxonomy" id="8673"/>
    <lineage>
        <taxon>Eukaryota</taxon>
        <taxon>Metazoa</taxon>
        <taxon>Chordata</taxon>
        <taxon>Craniata</taxon>
        <taxon>Vertebrata</taxon>
        <taxon>Euteleostomi</taxon>
        <taxon>Lepidosauria</taxon>
        <taxon>Squamata</taxon>
        <taxon>Bifurcata</taxon>
        <taxon>Unidentata</taxon>
        <taxon>Episquamata</taxon>
        <taxon>Toxicofera</taxon>
        <taxon>Serpentes</taxon>
        <taxon>Colubroidea</taxon>
        <taxon>Elapidae</taxon>
        <taxon>Hydrophiinae</taxon>
        <taxon>Pseudonaja</taxon>
    </lineage>
</organism>
<dbReference type="Proteomes" id="UP000472273">
    <property type="component" value="Unplaced"/>
</dbReference>
<dbReference type="GeneTree" id="ENSGT00940000160457"/>
<keyword evidence="4" id="KW-1185">Reference proteome</keyword>
<accession>A0A670ZHK8</accession>
<reference evidence="3" key="1">
    <citation type="submission" date="2025-08" db="UniProtKB">
        <authorList>
            <consortium name="Ensembl"/>
        </authorList>
    </citation>
    <scope>IDENTIFICATION</scope>
</reference>
<evidence type="ECO:0000259" key="2">
    <source>
        <dbReference type="Pfam" id="PF00688"/>
    </source>
</evidence>
<dbReference type="OMA" id="VITWVIN"/>
<feature type="signal peptide" evidence="1">
    <location>
        <begin position="1"/>
        <end position="20"/>
    </location>
</feature>
<feature type="domain" description="TGF-beta propeptide" evidence="2">
    <location>
        <begin position="22"/>
        <end position="102"/>
    </location>
</feature>
<dbReference type="InterPro" id="IPR001111">
    <property type="entry name" value="TGF-b_propeptide"/>
</dbReference>
<reference evidence="3" key="2">
    <citation type="submission" date="2025-09" db="UniProtKB">
        <authorList>
            <consortium name="Ensembl"/>
        </authorList>
    </citation>
    <scope>IDENTIFICATION</scope>
</reference>
<evidence type="ECO:0000256" key="1">
    <source>
        <dbReference type="SAM" id="SignalP"/>
    </source>
</evidence>
<evidence type="ECO:0000313" key="4">
    <source>
        <dbReference type="Proteomes" id="UP000472273"/>
    </source>
</evidence>
<protein>
    <recommendedName>
        <fullName evidence="2">TGF-beta propeptide domain-containing protein</fullName>
    </recommendedName>
</protein>
<dbReference type="Pfam" id="PF00688">
    <property type="entry name" value="TGFb_propeptide"/>
    <property type="match status" value="1"/>
</dbReference>
<sequence>AQSWVFLLLVALQQFCSVVAFSTCKTLDMDLMKRKRIEAIRGQILSKLKFSNPPEVEDLETQVLSEEVMAIYNSTLEVIREMVAEEPQETLHEEYYAKEVHRFMMKPFPSIIPCLAFRCFRK</sequence>
<keyword evidence="1" id="KW-0732">Signal</keyword>
<dbReference type="Gene3D" id="2.60.120.970">
    <property type="match status" value="1"/>
</dbReference>
<evidence type="ECO:0000313" key="3">
    <source>
        <dbReference type="Ensembl" id="ENSPTXP00000022240.1"/>
    </source>
</evidence>
<dbReference type="AlphaFoldDB" id="A0A670ZHK8"/>
<dbReference type="Ensembl" id="ENSPTXT00000022919.1">
    <property type="protein sequence ID" value="ENSPTXP00000022240.1"/>
    <property type="gene ID" value="ENSPTXG00000015381.1"/>
</dbReference>
<feature type="chain" id="PRO_5025559224" description="TGF-beta propeptide domain-containing protein" evidence="1">
    <location>
        <begin position="21"/>
        <end position="122"/>
    </location>
</feature>
<proteinExistence type="predicted"/>
<name>A0A670ZHK8_PSETE</name>